<dbReference type="RefSeq" id="WP_335645121.1">
    <property type="nucleotide sequence ID" value="NZ_JAGGMS010000001.1"/>
</dbReference>
<dbReference type="InterPro" id="IPR049979">
    <property type="entry name" value="Cys_resp_CS_actino"/>
</dbReference>
<gene>
    <name evidence="1" type="ORF">JOM49_001533</name>
</gene>
<dbReference type="Proteomes" id="UP000741013">
    <property type="component" value="Unassembled WGS sequence"/>
</dbReference>
<reference evidence="1 2" key="1">
    <citation type="submission" date="2021-03" db="EMBL/GenBank/DDBJ databases">
        <title>Sequencing the genomes of 1000 actinobacteria strains.</title>
        <authorList>
            <person name="Klenk H.-P."/>
        </authorList>
    </citation>
    <scope>NUCLEOTIDE SEQUENCE [LARGE SCALE GENOMIC DNA]</scope>
    <source>
        <strain evidence="1 2">DSM 45510</strain>
    </source>
</reference>
<accession>A0ABS4PKQ4</accession>
<protein>
    <submittedName>
        <fullName evidence="1">Uncharacterized protein</fullName>
    </submittedName>
</protein>
<name>A0ABS4PKQ4_9PSEU</name>
<evidence type="ECO:0000313" key="1">
    <source>
        <dbReference type="EMBL" id="MBP2180007.1"/>
    </source>
</evidence>
<organism evidence="1 2">
    <name type="scientific">Amycolatopsis magusensis</name>
    <dbReference type="NCBI Taxonomy" id="882444"/>
    <lineage>
        <taxon>Bacteria</taxon>
        <taxon>Bacillati</taxon>
        <taxon>Actinomycetota</taxon>
        <taxon>Actinomycetes</taxon>
        <taxon>Pseudonocardiales</taxon>
        <taxon>Pseudonocardiaceae</taxon>
        <taxon>Amycolatopsis</taxon>
    </lineage>
</organism>
<sequence length="31" mass="3628">MTTQVHLLDVIALVQRRHIDLVRVDSALCRR</sequence>
<keyword evidence="2" id="KW-1185">Reference proteome</keyword>
<evidence type="ECO:0000313" key="2">
    <source>
        <dbReference type="Proteomes" id="UP000741013"/>
    </source>
</evidence>
<dbReference type="NCBIfam" id="NF042934">
    <property type="entry name" value="cis_reg_atten"/>
    <property type="match status" value="1"/>
</dbReference>
<proteinExistence type="predicted"/>
<dbReference type="EMBL" id="JAGGMS010000001">
    <property type="protein sequence ID" value="MBP2180007.1"/>
    <property type="molecule type" value="Genomic_DNA"/>
</dbReference>
<comment type="caution">
    <text evidence="1">The sequence shown here is derived from an EMBL/GenBank/DDBJ whole genome shotgun (WGS) entry which is preliminary data.</text>
</comment>